<dbReference type="PROSITE" id="PS50192">
    <property type="entry name" value="T_SNARE"/>
    <property type="match status" value="1"/>
</dbReference>
<dbReference type="Pfam" id="PF05739">
    <property type="entry name" value="SNARE"/>
    <property type="match status" value="1"/>
</dbReference>
<dbReference type="SMART" id="SM00397">
    <property type="entry name" value="t_SNARE"/>
    <property type="match status" value="1"/>
</dbReference>
<evidence type="ECO:0000259" key="5">
    <source>
        <dbReference type="PROSITE" id="PS50192"/>
    </source>
</evidence>
<organism evidence="6 7">
    <name type="scientific">Stylosanthes scabra</name>
    <dbReference type="NCBI Taxonomy" id="79078"/>
    <lineage>
        <taxon>Eukaryota</taxon>
        <taxon>Viridiplantae</taxon>
        <taxon>Streptophyta</taxon>
        <taxon>Embryophyta</taxon>
        <taxon>Tracheophyta</taxon>
        <taxon>Spermatophyta</taxon>
        <taxon>Magnoliopsida</taxon>
        <taxon>eudicotyledons</taxon>
        <taxon>Gunneridae</taxon>
        <taxon>Pentapetalae</taxon>
        <taxon>rosids</taxon>
        <taxon>fabids</taxon>
        <taxon>Fabales</taxon>
        <taxon>Fabaceae</taxon>
        <taxon>Papilionoideae</taxon>
        <taxon>50 kb inversion clade</taxon>
        <taxon>dalbergioids sensu lato</taxon>
        <taxon>Dalbergieae</taxon>
        <taxon>Pterocarpus clade</taxon>
        <taxon>Stylosanthes</taxon>
    </lineage>
</organism>
<feature type="transmembrane region" description="Helical" evidence="4">
    <location>
        <begin position="320"/>
        <end position="337"/>
    </location>
</feature>
<evidence type="ECO:0000313" key="7">
    <source>
        <dbReference type="Proteomes" id="UP001341840"/>
    </source>
</evidence>
<name>A0ABU6TAI6_9FABA</name>
<keyword evidence="4" id="KW-1133">Transmembrane helix</keyword>
<dbReference type="PROSITE" id="PS00914">
    <property type="entry name" value="SYNTAXIN"/>
    <property type="match status" value="1"/>
</dbReference>
<dbReference type="PANTHER" id="PTHR19957">
    <property type="entry name" value="SYNTAXIN"/>
    <property type="match status" value="1"/>
</dbReference>
<evidence type="ECO:0000256" key="1">
    <source>
        <dbReference type="ARBA" id="ARBA00009063"/>
    </source>
</evidence>
<evidence type="ECO:0000256" key="3">
    <source>
        <dbReference type="RuleBase" id="RU003858"/>
    </source>
</evidence>
<keyword evidence="4" id="KW-0472">Membrane</keyword>
<keyword evidence="7" id="KW-1185">Reference proteome</keyword>
<keyword evidence="2" id="KW-0653">Protein transport</keyword>
<dbReference type="EMBL" id="JASCZI010090731">
    <property type="protein sequence ID" value="MED6145740.1"/>
    <property type="molecule type" value="Genomic_DNA"/>
</dbReference>
<dbReference type="InterPro" id="IPR000727">
    <property type="entry name" value="T_SNARE_dom"/>
</dbReference>
<dbReference type="Pfam" id="PF00804">
    <property type="entry name" value="Syntaxin"/>
    <property type="match status" value="1"/>
</dbReference>
<dbReference type="Proteomes" id="UP001341840">
    <property type="component" value="Unassembled WGS sequence"/>
</dbReference>
<dbReference type="CDD" id="cd00179">
    <property type="entry name" value="SynN"/>
    <property type="match status" value="1"/>
</dbReference>
<dbReference type="CDD" id="cd15848">
    <property type="entry name" value="SNARE_syntaxin1-like"/>
    <property type="match status" value="1"/>
</dbReference>
<dbReference type="InterPro" id="IPR006012">
    <property type="entry name" value="Syntaxin/epimorphin_CS"/>
</dbReference>
<dbReference type="SUPFAM" id="SSF47661">
    <property type="entry name" value="t-snare proteins"/>
    <property type="match status" value="1"/>
</dbReference>
<accession>A0ABU6TAI6</accession>
<feature type="domain" description="T-SNARE coiled-coil homology" evidence="5">
    <location>
        <begin position="248"/>
        <end position="310"/>
    </location>
</feature>
<protein>
    <recommendedName>
        <fullName evidence="5">t-SNARE coiled-coil homology domain-containing protein</fullName>
    </recommendedName>
</protein>
<keyword evidence="4" id="KW-0812">Transmembrane</keyword>
<dbReference type="PANTHER" id="PTHR19957:SF251">
    <property type="entry name" value="SYNTAXIN-RELATED PROTEIN KNOLLE"/>
    <property type="match status" value="1"/>
</dbReference>
<dbReference type="InterPro" id="IPR010989">
    <property type="entry name" value="SNARE"/>
</dbReference>
<gene>
    <name evidence="6" type="ORF">PIB30_028101</name>
</gene>
<reference evidence="6 7" key="1">
    <citation type="journal article" date="2023" name="Plants (Basel)">
        <title>Bridging the Gap: Combining Genomics and Transcriptomics Approaches to Understand Stylosanthes scabra, an Orphan Legume from the Brazilian Caatinga.</title>
        <authorList>
            <person name="Ferreira-Neto J.R.C."/>
            <person name="da Silva M.D."/>
            <person name="Binneck E."/>
            <person name="de Melo N.F."/>
            <person name="da Silva R.H."/>
            <person name="de Melo A.L.T.M."/>
            <person name="Pandolfi V."/>
            <person name="Bustamante F.O."/>
            <person name="Brasileiro-Vidal A.C."/>
            <person name="Benko-Iseppon A.M."/>
        </authorList>
    </citation>
    <scope>NUCLEOTIDE SEQUENCE [LARGE SCALE GENOMIC DNA]</scope>
    <source>
        <tissue evidence="6">Leaves</tissue>
    </source>
</reference>
<evidence type="ECO:0000313" key="6">
    <source>
        <dbReference type="EMBL" id="MED6145740.1"/>
    </source>
</evidence>
<dbReference type="Gene3D" id="1.20.5.110">
    <property type="match status" value="1"/>
</dbReference>
<dbReference type="InterPro" id="IPR045242">
    <property type="entry name" value="Syntaxin"/>
</dbReference>
<dbReference type="Gene3D" id="1.20.58.70">
    <property type="match status" value="1"/>
</dbReference>
<evidence type="ECO:0000256" key="4">
    <source>
        <dbReference type="SAM" id="Phobius"/>
    </source>
</evidence>
<dbReference type="SMART" id="SM00503">
    <property type="entry name" value="SynN"/>
    <property type="match status" value="1"/>
</dbReference>
<proteinExistence type="inferred from homology"/>
<sequence>MHGNVRSWRSDVFQCNPANNHSHRSHTASTPSTTTVLSTYVLSFTSFVDLKKAALKDELDLEAGQGMELGSSTTHMDTDMGLFLEEADKVKAEMAALRDILARLQQANEEGKLLHKPDALKSLRTRINSDIVMLLEKARAIKAHLEDMDKADSANRRLSGTTTATYRTRIAVTNGLRKKLKELMMEFQGLRQRMMTEYKDTVGRRYFTVTGEYPDEEVIEKIVSSGEEEEFLGKAIREHGRGKVMETMVEIQDRHDAAKEIEKSLLELHQVFLDMAVMVEAQGEKMDDIEHHVIHASHYVKDANKELVTANKYQRNSRKWLCIGIIILLILILLVVIPESS</sequence>
<evidence type="ECO:0000256" key="2">
    <source>
        <dbReference type="ARBA" id="ARBA00022927"/>
    </source>
</evidence>
<comment type="caution">
    <text evidence="6">The sequence shown here is derived from an EMBL/GenBank/DDBJ whole genome shotgun (WGS) entry which is preliminary data.</text>
</comment>
<dbReference type="InterPro" id="IPR006011">
    <property type="entry name" value="Syntaxin_N"/>
</dbReference>
<comment type="similarity">
    <text evidence="1 3">Belongs to the syntaxin family.</text>
</comment>
<keyword evidence="2" id="KW-0813">Transport</keyword>